<feature type="compositionally biased region" description="Basic and acidic residues" evidence="1">
    <location>
        <begin position="101"/>
        <end position="110"/>
    </location>
</feature>
<evidence type="ECO:0000313" key="3">
    <source>
        <dbReference type="EMBL" id="KAK9906309.1"/>
    </source>
</evidence>
<feature type="compositionally biased region" description="Basic and acidic residues" evidence="1">
    <location>
        <begin position="73"/>
        <end position="93"/>
    </location>
</feature>
<evidence type="ECO:0000313" key="2">
    <source>
        <dbReference type="EMBL" id="KAK9906308.1"/>
    </source>
</evidence>
<feature type="region of interest" description="Disordered" evidence="1">
    <location>
        <begin position="73"/>
        <end position="110"/>
    </location>
</feature>
<reference evidence="4 5" key="1">
    <citation type="journal article" date="2023" name="G3 (Bethesda)">
        <title>A chromosome-length genome assembly and annotation of blackberry (Rubus argutus, cv. 'Hillquist').</title>
        <authorList>
            <person name="Bruna T."/>
            <person name="Aryal R."/>
            <person name="Dudchenko O."/>
            <person name="Sargent D.J."/>
            <person name="Mead D."/>
            <person name="Buti M."/>
            <person name="Cavallini A."/>
            <person name="Hytonen T."/>
            <person name="Andres J."/>
            <person name="Pham M."/>
            <person name="Weisz D."/>
            <person name="Mascagni F."/>
            <person name="Usai G."/>
            <person name="Natali L."/>
            <person name="Bassil N."/>
            <person name="Fernandez G.E."/>
            <person name="Lomsadze A."/>
            <person name="Armour M."/>
            <person name="Olukolu B."/>
            <person name="Poorten T."/>
            <person name="Britton C."/>
            <person name="Davik J."/>
            <person name="Ashrafi H."/>
            <person name="Aiden E.L."/>
            <person name="Borodovsky M."/>
            <person name="Worthington M."/>
        </authorList>
    </citation>
    <scope>NUCLEOTIDE SEQUENCE [LARGE SCALE GENOMIC DNA]</scope>
    <source>
        <strain evidence="4">PI 553951</strain>
    </source>
</reference>
<dbReference type="EMBL" id="JBEDUW010000065">
    <property type="protein sequence ID" value="KAK9906310.1"/>
    <property type="molecule type" value="Genomic_DNA"/>
</dbReference>
<dbReference type="AlphaFoldDB" id="A0AAW1VMD1"/>
<accession>A0AAW1VMD1</accession>
<dbReference type="Proteomes" id="UP001457282">
    <property type="component" value="Unassembled WGS sequence"/>
</dbReference>
<keyword evidence="5" id="KW-1185">Reference proteome</keyword>
<dbReference type="EMBL" id="JBEDUW010000065">
    <property type="protein sequence ID" value="KAK9906308.1"/>
    <property type="molecule type" value="Genomic_DNA"/>
</dbReference>
<proteinExistence type="predicted"/>
<dbReference type="EMBL" id="JBEDUW010000065">
    <property type="protein sequence ID" value="KAK9906309.1"/>
    <property type="molecule type" value="Genomic_DNA"/>
</dbReference>
<evidence type="ECO:0000313" key="4">
    <source>
        <dbReference type="EMBL" id="KAK9906310.1"/>
    </source>
</evidence>
<evidence type="ECO:0000313" key="5">
    <source>
        <dbReference type="Proteomes" id="UP001457282"/>
    </source>
</evidence>
<sequence>MSSITHHQALTAIITIASAMYKPKQNPSRGQANLQIRSPCSLFSPRAVHEQSTTSNHGSHHCRAPLPCFLSKETKKEKNESYSKGGRNRERGCGLKHRRSEIKEKNQEEK</sequence>
<name>A0AAW1VMD1_RUBAR</name>
<feature type="region of interest" description="Disordered" evidence="1">
    <location>
        <begin position="47"/>
        <end position="66"/>
    </location>
</feature>
<organism evidence="4 5">
    <name type="scientific">Rubus argutus</name>
    <name type="common">Southern blackberry</name>
    <dbReference type="NCBI Taxonomy" id="59490"/>
    <lineage>
        <taxon>Eukaryota</taxon>
        <taxon>Viridiplantae</taxon>
        <taxon>Streptophyta</taxon>
        <taxon>Embryophyta</taxon>
        <taxon>Tracheophyta</taxon>
        <taxon>Spermatophyta</taxon>
        <taxon>Magnoliopsida</taxon>
        <taxon>eudicotyledons</taxon>
        <taxon>Gunneridae</taxon>
        <taxon>Pentapetalae</taxon>
        <taxon>rosids</taxon>
        <taxon>fabids</taxon>
        <taxon>Rosales</taxon>
        <taxon>Rosaceae</taxon>
        <taxon>Rosoideae</taxon>
        <taxon>Rosoideae incertae sedis</taxon>
        <taxon>Rubus</taxon>
    </lineage>
</organism>
<comment type="caution">
    <text evidence="4">The sequence shown here is derived from an EMBL/GenBank/DDBJ whole genome shotgun (WGS) entry which is preliminary data.</text>
</comment>
<evidence type="ECO:0000256" key="1">
    <source>
        <dbReference type="SAM" id="MobiDB-lite"/>
    </source>
</evidence>
<protein>
    <submittedName>
        <fullName evidence="4">Uncharacterized protein</fullName>
    </submittedName>
</protein>
<gene>
    <name evidence="2" type="ORF">M0R45_002643</name>
    <name evidence="3" type="ORF">M0R45_002644</name>
    <name evidence="4" type="ORF">M0R45_002645</name>
</gene>